<dbReference type="InterPro" id="IPR036496">
    <property type="entry name" value="CathepsinC_exc_dom_sf"/>
</dbReference>
<feature type="domain" description="Cathepsin C exclusion" evidence="1">
    <location>
        <begin position="3"/>
        <end position="83"/>
    </location>
</feature>
<dbReference type="EMBL" id="KV981289">
    <property type="protein sequence ID" value="PIO23088.1"/>
    <property type="molecule type" value="Genomic_DNA"/>
</dbReference>
<proteinExistence type="predicted"/>
<sequence>PSEKKVTVTIKELDVAEDDLGNVGFVTIIYNQGFEVVINNMKWFAFFKYEQHGSNVTSFCHDTFPGWVHDVLGRNWACFVGKKISGASGKKLNPAPFQLGAGQ</sequence>
<dbReference type="Proteomes" id="UP000228934">
    <property type="component" value="Unassembled WGS sequence"/>
</dbReference>
<dbReference type="Gene3D" id="2.40.128.80">
    <property type="entry name" value="Cathepsin C, exclusion domain"/>
    <property type="match status" value="1"/>
</dbReference>
<reference evidence="3" key="1">
    <citation type="journal article" date="2017" name="Nat. Commun.">
        <title>The North American bullfrog draft genome provides insight into hormonal regulation of long noncoding RNA.</title>
        <authorList>
            <person name="Hammond S.A."/>
            <person name="Warren R.L."/>
            <person name="Vandervalk B.P."/>
            <person name="Kucuk E."/>
            <person name="Khan H."/>
            <person name="Gibb E.A."/>
            <person name="Pandoh P."/>
            <person name="Kirk H."/>
            <person name="Zhao Y."/>
            <person name="Jones M."/>
            <person name="Mungall A.J."/>
            <person name="Coope R."/>
            <person name="Pleasance S."/>
            <person name="Moore R.A."/>
            <person name="Holt R.A."/>
            <person name="Round J.M."/>
            <person name="Ohora S."/>
            <person name="Walle B.V."/>
            <person name="Veldhoen N."/>
            <person name="Helbing C.C."/>
            <person name="Birol I."/>
        </authorList>
    </citation>
    <scope>NUCLEOTIDE SEQUENCE [LARGE SCALE GENOMIC DNA]</scope>
</reference>
<name>A0A2G9R5C3_AQUCT</name>
<dbReference type="Pfam" id="PF08773">
    <property type="entry name" value="CathepsinC_exc"/>
    <property type="match status" value="1"/>
</dbReference>
<evidence type="ECO:0000313" key="3">
    <source>
        <dbReference type="Proteomes" id="UP000228934"/>
    </source>
</evidence>
<keyword evidence="3" id="KW-1185">Reference proteome</keyword>
<dbReference type="OrthoDB" id="3789175at2759"/>
<organism evidence="2 3">
    <name type="scientific">Aquarana catesbeiana</name>
    <name type="common">American bullfrog</name>
    <name type="synonym">Rana catesbeiana</name>
    <dbReference type="NCBI Taxonomy" id="8400"/>
    <lineage>
        <taxon>Eukaryota</taxon>
        <taxon>Metazoa</taxon>
        <taxon>Chordata</taxon>
        <taxon>Craniata</taxon>
        <taxon>Vertebrata</taxon>
        <taxon>Euteleostomi</taxon>
        <taxon>Amphibia</taxon>
        <taxon>Batrachia</taxon>
        <taxon>Anura</taxon>
        <taxon>Neobatrachia</taxon>
        <taxon>Ranoidea</taxon>
        <taxon>Ranidae</taxon>
        <taxon>Aquarana</taxon>
    </lineage>
</organism>
<evidence type="ECO:0000313" key="2">
    <source>
        <dbReference type="EMBL" id="PIO23088.1"/>
    </source>
</evidence>
<protein>
    <recommendedName>
        <fullName evidence="1">Cathepsin C exclusion domain-containing protein</fullName>
    </recommendedName>
</protein>
<dbReference type="InterPro" id="IPR014882">
    <property type="entry name" value="CathepsinC_exc"/>
</dbReference>
<evidence type="ECO:0000259" key="1">
    <source>
        <dbReference type="Pfam" id="PF08773"/>
    </source>
</evidence>
<dbReference type="SUPFAM" id="SSF75001">
    <property type="entry name" value="Dipeptidyl peptidase I (cathepsin C), exclusion domain"/>
    <property type="match status" value="1"/>
</dbReference>
<dbReference type="AlphaFoldDB" id="A0A2G9R5C3"/>
<feature type="non-terminal residue" evidence="2">
    <location>
        <position position="1"/>
    </location>
</feature>
<accession>A0A2G9R5C3</accession>
<gene>
    <name evidence="2" type="ORF">AB205_0065790</name>
</gene>